<feature type="transmembrane region" description="Helical" evidence="8">
    <location>
        <begin position="280"/>
        <end position="299"/>
    </location>
</feature>
<feature type="transmembrane region" description="Helical" evidence="8">
    <location>
        <begin position="109"/>
        <end position="131"/>
    </location>
</feature>
<feature type="transmembrane region" description="Helical" evidence="8">
    <location>
        <begin position="345"/>
        <end position="363"/>
    </location>
</feature>
<gene>
    <name evidence="9" type="ORF">DFJ64_0629</name>
</gene>
<reference evidence="9 10" key="1">
    <citation type="submission" date="2018-08" db="EMBL/GenBank/DDBJ databases">
        <title>Sequencing the genomes of 1000 actinobacteria strains.</title>
        <authorList>
            <person name="Klenk H.-P."/>
        </authorList>
    </citation>
    <scope>NUCLEOTIDE SEQUENCE [LARGE SCALE GENOMIC DNA]</scope>
    <source>
        <strain evidence="9 10">DSM 22891</strain>
    </source>
</reference>
<feature type="transmembrane region" description="Helical" evidence="8">
    <location>
        <begin position="85"/>
        <end position="102"/>
    </location>
</feature>
<feature type="transmembrane region" description="Helical" evidence="8">
    <location>
        <begin position="21"/>
        <end position="43"/>
    </location>
</feature>
<dbReference type="GO" id="GO:0016758">
    <property type="term" value="F:hexosyltransferase activity"/>
    <property type="evidence" value="ECO:0007669"/>
    <property type="project" value="InterPro"/>
</dbReference>
<organism evidence="9 10">
    <name type="scientific">Thermasporomyces composti</name>
    <dbReference type="NCBI Taxonomy" id="696763"/>
    <lineage>
        <taxon>Bacteria</taxon>
        <taxon>Bacillati</taxon>
        <taxon>Actinomycetota</taxon>
        <taxon>Actinomycetes</taxon>
        <taxon>Propionibacteriales</taxon>
        <taxon>Nocardioidaceae</taxon>
        <taxon>Thermasporomyces</taxon>
    </lineage>
</organism>
<evidence type="ECO:0000313" key="9">
    <source>
        <dbReference type="EMBL" id="REF35255.1"/>
    </source>
</evidence>
<dbReference type="OrthoDB" id="9774600at2"/>
<comment type="subcellular location">
    <subcellularLocation>
        <location evidence="1">Cell membrane</location>
        <topology evidence="1">Multi-pass membrane protein</topology>
    </subcellularLocation>
</comment>
<sequence length="421" mass="45342">MSVSVAAIRSKVQGFRVRTPFLRVAALAAPPVLAALVVAPFSVRFEGFWPWDPRVVDLEVYRYTGQVLLEGGDILTARTPRDGLAFIYPPFAALLCVPLVVIPLVALKALWLAATAIVLFAVLYRLGLTGWPLSLVTTGCVFFVEPVRETIGFGQVNVFLMAMVVLDLVPGPRLSGLLVGRRLLPAGVLTGIAAAIKLTPALFAVYLLVARQWRTARWVVLSAGAATLLGLVALPRESIAFWQILLSGDTRTGYTSFLFNQSILSAVLRFLGETGSAHRLGLILSACVALVGAWAAALWHRRGHVLFAVSLCGVATLLASPLSWTHHFVWVVPLAFAIRNRVLPPLVRGLATAFVLWVSAAVFKQMPWGQGVELTYAFGDKLVAAVTPMLGVALVVAAAVTTPRRSTSRTTRPRLETPAVQ</sequence>
<evidence type="ECO:0000256" key="6">
    <source>
        <dbReference type="ARBA" id="ARBA00023136"/>
    </source>
</evidence>
<keyword evidence="4 8" id="KW-0812">Transmembrane</keyword>
<evidence type="ECO:0000256" key="5">
    <source>
        <dbReference type="ARBA" id="ARBA00022989"/>
    </source>
</evidence>
<evidence type="ECO:0000256" key="3">
    <source>
        <dbReference type="ARBA" id="ARBA00022679"/>
    </source>
</evidence>
<keyword evidence="10" id="KW-1185">Reference proteome</keyword>
<dbReference type="Proteomes" id="UP000256485">
    <property type="component" value="Unassembled WGS sequence"/>
</dbReference>
<comment type="caution">
    <text evidence="9">The sequence shown here is derived from an EMBL/GenBank/DDBJ whole genome shotgun (WGS) entry which is preliminary data.</text>
</comment>
<feature type="transmembrane region" description="Helical" evidence="8">
    <location>
        <begin position="305"/>
        <end position="324"/>
    </location>
</feature>
<proteinExistence type="inferred from homology"/>
<keyword evidence="9" id="KW-0328">Glycosyltransferase</keyword>
<evidence type="ECO:0000256" key="8">
    <source>
        <dbReference type="SAM" id="Phobius"/>
    </source>
</evidence>
<keyword evidence="6 8" id="KW-0472">Membrane</keyword>
<keyword evidence="5 8" id="KW-1133">Transmembrane helix</keyword>
<feature type="transmembrane region" description="Helical" evidence="8">
    <location>
        <begin position="215"/>
        <end position="234"/>
    </location>
</feature>
<comment type="similarity">
    <text evidence="7">Belongs to the glycosyltransferase 87 family.</text>
</comment>
<evidence type="ECO:0000256" key="1">
    <source>
        <dbReference type="ARBA" id="ARBA00004651"/>
    </source>
</evidence>
<dbReference type="GO" id="GO:0005886">
    <property type="term" value="C:plasma membrane"/>
    <property type="evidence" value="ECO:0007669"/>
    <property type="project" value="UniProtKB-SubCell"/>
</dbReference>
<accession>A0A3D9V8B3</accession>
<dbReference type="InterPro" id="IPR018584">
    <property type="entry name" value="GT87"/>
</dbReference>
<protein>
    <submittedName>
        <fullName evidence="9">Alpha-1,2-mannosyltransferase</fullName>
    </submittedName>
</protein>
<keyword evidence="3 9" id="KW-0808">Transferase</keyword>
<evidence type="ECO:0000256" key="2">
    <source>
        <dbReference type="ARBA" id="ARBA00022475"/>
    </source>
</evidence>
<feature type="transmembrane region" description="Helical" evidence="8">
    <location>
        <begin position="383"/>
        <end position="402"/>
    </location>
</feature>
<name>A0A3D9V8B3_THECX</name>
<evidence type="ECO:0000256" key="7">
    <source>
        <dbReference type="ARBA" id="ARBA00024033"/>
    </source>
</evidence>
<keyword evidence="2" id="KW-1003">Cell membrane</keyword>
<dbReference type="Pfam" id="PF09594">
    <property type="entry name" value="GT87"/>
    <property type="match status" value="1"/>
</dbReference>
<evidence type="ECO:0000313" key="10">
    <source>
        <dbReference type="Proteomes" id="UP000256485"/>
    </source>
</evidence>
<evidence type="ECO:0000256" key="4">
    <source>
        <dbReference type="ARBA" id="ARBA00022692"/>
    </source>
</evidence>
<dbReference type="EMBL" id="QTUC01000001">
    <property type="protein sequence ID" value="REF35255.1"/>
    <property type="molecule type" value="Genomic_DNA"/>
</dbReference>
<dbReference type="AlphaFoldDB" id="A0A3D9V8B3"/>
<feature type="transmembrane region" description="Helical" evidence="8">
    <location>
        <begin position="183"/>
        <end position="209"/>
    </location>
</feature>